<dbReference type="InterPro" id="IPR058821">
    <property type="entry name" value="Double_WHD-containing_halo"/>
</dbReference>
<evidence type="ECO:0000313" key="3">
    <source>
        <dbReference type="Proteomes" id="UP000199079"/>
    </source>
</evidence>
<organism evidence="2 3">
    <name type="scientific">Halopenitus persicus</name>
    <dbReference type="NCBI Taxonomy" id="1048396"/>
    <lineage>
        <taxon>Archaea</taxon>
        <taxon>Methanobacteriati</taxon>
        <taxon>Methanobacteriota</taxon>
        <taxon>Stenosarchaea group</taxon>
        <taxon>Halobacteria</taxon>
        <taxon>Halobacteriales</taxon>
        <taxon>Haloferacaceae</taxon>
        <taxon>Halopenitus</taxon>
    </lineage>
</organism>
<dbReference type="Proteomes" id="UP000199079">
    <property type="component" value="Unassembled WGS sequence"/>
</dbReference>
<proteinExistence type="predicted"/>
<reference evidence="3" key="1">
    <citation type="submission" date="2016-10" db="EMBL/GenBank/DDBJ databases">
        <authorList>
            <person name="Varghese N."/>
            <person name="Submissions S."/>
        </authorList>
    </citation>
    <scope>NUCLEOTIDE SEQUENCE [LARGE SCALE GENOMIC DNA]</scope>
    <source>
        <strain evidence="3">DC30,IBRC 10041,KCTC 4046</strain>
    </source>
</reference>
<dbReference type="AlphaFoldDB" id="A0A1H3KTK2"/>
<evidence type="ECO:0000313" key="2">
    <source>
        <dbReference type="EMBL" id="SDY54994.1"/>
    </source>
</evidence>
<accession>A0A1H3KTK2</accession>
<feature type="compositionally biased region" description="Acidic residues" evidence="1">
    <location>
        <begin position="106"/>
        <end position="133"/>
    </location>
</feature>
<feature type="region of interest" description="Disordered" evidence="1">
    <location>
        <begin position="103"/>
        <end position="136"/>
    </location>
</feature>
<protein>
    <submittedName>
        <fullName evidence="2">Uncharacterized protein</fullName>
    </submittedName>
</protein>
<dbReference type="Pfam" id="PF25947">
    <property type="entry name" value="WHD_halo_double"/>
    <property type="match status" value="2"/>
</dbReference>
<gene>
    <name evidence="2" type="ORF">SAMN05216564_106134</name>
</gene>
<sequence length="231" mass="25127">MRFKMLPAPPADLDRVREAQRAVPLVPGDEQDCCARLQRRLGFPSRDVSRTWLTFLRALELARETDAGFSRTDREPTVEHLRRSFLDHVLLAPETLAAVAAVTTGGEDDASTAEMDTDSTAETDVDSTAETDVDPTAQRGASVDAVFGRIREAVPTYEHHKNPDTWESIWRDRTADLLGWLALLGFLESVDVDADDAADAGADGVADAGDAADGDRYVLTDRGRATLDAEG</sequence>
<name>A0A1H3KTK2_9EURY</name>
<dbReference type="EMBL" id="FNPC01000006">
    <property type="protein sequence ID" value="SDY54994.1"/>
    <property type="molecule type" value="Genomic_DNA"/>
</dbReference>
<keyword evidence="3" id="KW-1185">Reference proteome</keyword>
<evidence type="ECO:0000256" key="1">
    <source>
        <dbReference type="SAM" id="MobiDB-lite"/>
    </source>
</evidence>